<comment type="caution">
    <text evidence="1">The sequence shown here is derived from an EMBL/GenBank/DDBJ whole genome shotgun (WGS) entry which is preliminary data.</text>
</comment>
<dbReference type="EMBL" id="CAGS01000058">
    <property type="protein sequence ID" value="CCF82742.1"/>
    <property type="molecule type" value="Genomic_DNA"/>
</dbReference>
<accession>I4EDI0</accession>
<reference evidence="1 2" key="1">
    <citation type="journal article" date="2012" name="ISME J.">
        <title>Nitrification expanded: discovery, physiology and genomics of a nitrite-oxidizing bacterium from the phylum Chloroflexi.</title>
        <authorList>
            <person name="Sorokin D.Y."/>
            <person name="Lucker S."/>
            <person name="Vejmelkova D."/>
            <person name="Kostrikina N.A."/>
            <person name="Kleerebezem R."/>
            <person name="Rijpstra W.I."/>
            <person name="Damste J.S."/>
            <person name="Le Paslier D."/>
            <person name="Muyzer G."/>
            <person name="Wagner M."/>
            <person name="van Loosdrecht M.C."/>
            <person name="Daims H."/>
        </authorList>
    </citation>
    <scope>NUCLEOTIDE SEQUENCE [LARGE SCALE GENOMIC DNA]</scope>
    <source>
        <strain evidence="2">none</strain>
    </source>
</reference>
<proteinExistence type="predicted"/>
<dbReference type="Proteomes" id="UP000004221">
    <property type="component" value="Unassembled WGS sequence"/>
</dbReference>
<dbReference type="AlphaFoldDB" id="I4EDI0"/>
<name>I4EDI0_9BACT</name>
<gene>
    <name evidence="1" type="ORF">NITHO_1500011</name>
</gene>
<evidence type="ECO:0000313" key="2">
    <source>
        <dbReference type="Proteomes" id="UP000004221"/>
    </source>
</evidence>
<organism evidence="1 2">
    <name type="scientific">Nitrolancea hollandica Lb</name>
    <dbReference type="NCBI Taxonomy" id="1129897"/>
    <lineage>
        <taxon>Bacteria</taxon>
        <taxon>Pseudomonadati</taxon>
        <taxon>Thermomicrobiota</taxon>
        <taxon>Thermomicrobia</taxon>
        <taxon>Sphaerobacterales</taxon>
        <taxon>Sphaerobacterineae</taxon>
        <taxon>Sphaerobacteraceae</taxon>
        <taxon>Nitrolancea</taxon>
    </lineage>
</organism>
<evidence type="ECO:0008006" key="3">
    <source>
        <dbReference type="Google" id="ProtNLM"/>
    </source>
</evidence>
<evidence type="ECO:0000313" key="1">
    <source>
        <dbReference type="EMBL" id="CCF82742.1"/>
    </source>
</evidence>
<keyword evidence="2" id="KW-1185">Reference proteome</keyword>
<sequence>MLRPAGAGSVFQHCQIVSFYGTPLFAGLGVLGTGTPAAIAQRIKEQAAAYGQTSGGRGVAPAFHVIYAIAQASNTPDGSYLERLDDAHVREYLDAAKQEDLLMFLDIQMGHSTVEAELPHVLPYLQDPRVHLALDPEFATPPDKEPGDVIGGMDASEINKAQEALQKLVDEYHLPNKILVVHQFWPEMIRNKEALQQFPNVDLVIDMDGFGPASDKIAGYERFVKEDHAEHGGFKLFYEQDTGLMTPEQVNRMEPQPDLVIYQ</sequence>
<protein>
    <recommendedName>
        <fullName evidence="3">Lipoprotein</fullName>
    </recommendedName>
</protein>